<dbReference type="AlphaFoldDB" id="A0A965ZH49"/>
<keyword evidence="2" id="KW-0503">Monooxygenase</keyword>
<feature type="domain" description="FAD-binding" evidence="1">
    <location>
        <begin position="7"/>
        <end position="316"/>
    </location>
</feature>
<dbReference type="Pfam" id="PF01494">
    <property type="entry name" value="FAD_binding_3"/>
    <property type="match status" value="1"/>
</dbReference>
<accession>A0A965ZH49</accession>
<keyword evidence="2" id="KW-0560">Oxidoreductase</keyword>
<comment type="caution">
    <text evidence="2">The sequence shown here is derived from an EMBL/GenBank/DDBJ whole genome shotgun (WGS) entry which is preliminary data.</text>
</comment>
<dbReference type="InterPro" id="IPR051704">
    <property type="entry name" value="FAD_aromatic-hydroxylase"/>
</dbReference>
<proteinExistence type="predicted"/>
<dbReference type="GO" id="GO:0071949">
    <property type="term" value="F:FAD binding"/>
    <property type="evidence" value="ECO:0007669"/>
    <property type="project" value="InterPro"/>
</dbReference>
<sequence length="369" mass="42351">MAKHYKRVLISGASFAGLSTAYWMNRFGYQVTVVEIATGLKKGGTPVNILGKTIDIVHNMGLFEQIYANRLRMERVEFKNADDITQLTDHHEHHEQEEYEVERDFLLQLMHGLVRDKVEFIYGETIIGLNEDDEQMHVTFKNSEPRSFDLVFGCDGIHSVVRNLWFGEEKEFSLFLQAYFSITIVDKLLIPENTTQLYSEVGKTVMLNAYNGKTDICFAYFSQKEVQYDYRNETQMRNMIAEQYKNSGWRCRELLKEIRQSESFYFDKLCQMKMPSWTKGRVALVGDAGYCPSPAAGRGGSLAIDGAAALADSFGKHNGNFELAFQEYNTSLRPFIEQVQSEVVDFGLDILIPKTEEAIIKRNRQGFSF</sequence>
<dbReference type="EMBL" id="WWEO01000041">
    <property type="protein sequence ID" value="NCD69662.1"/>
    <property type="molecule type" value="Genomic_DNA"/>
</dbReference>
<name>A0A965ZH49_9SPHI</name>
<dbReference type="Gene3D" id="3.50.50.60">
    <property type="entry name" value="FAD/NAD(P)-binding domain"/>
    <property type="match status" value="1"/>
</dbReference>
<evidence type="ECO:0000313" key="2">
    <source>
        <dbReference type="EMBL" id="NCD69662.1"/>
    </source>
</evidence>
<reference evidence="2" key="1">
    <citation type="submission" date="2020-01" db="EMBL/GenBank/DDBJ databases">
        <authorList>
            <person name="Seo Y.L."/>
        </authorList>
    </citation>
    <scope>NUCLEOTIDE SEQUENCE</scope>
    <source>
        <strain evidence="2">R11</strain>
    </source>
</reference>
<evidence type="ECO:0000259" key="1">
    <source>
        <dbReference type="Pfam" id="PF01494"/>
    </source>
</evidence>
<dbReference type="PANTHER" id="PTHR46865:SF2">
    <property type="entry name" value="MONOOXYGENASE"/>
    <property type="match status" value="1"/>
</dbReference>
<gene>
    <name evidence="2" type="ORF">GSY63_09870</name>
</gene>
<dbReference type="InterPro" id="IPR002938">
    <property type="entry name" value="FAD-bd"/>
</dbReference>
<dbReference type="Proteomes" id="UP000638732">
    <property type="component" value="Unassembled WGS sequence"/>
</dbReference>
<organism evidence="2 3">
    <name type="scientific">Mucilaginibacter agri</name>
    <dbReference type="NCBI Taxonomy" id="2695265"/>
    <lineage>
        <taxon>Bacteria</taxon>
        <taxon>Pseudomonadati</taxon>
        <taxon>Bacteroidota</taxon>
        <taxon>Sphingobacteriia</taxon>
        <taxon>Sphingobacteriales</taxon>
        <taxon>Sphingobacteriaceae</taxon>
        <taxon>Mucilaginibacter</taxon>
    </lineage>
</organism>
<keyword evidence="3" id="KW-1185">Reference proteome</keyword>
<dbReference type="PRINTS" id="PR00420">
    <property type="entry name" value="RNGMNOXGNASE"/>
</dbReference>
<dbReference type="PANTHER" id="PTHR46865">
    <property type="entry name" value="OXIDOREDUCTASE-RELATED"/>
    <property type="match status" value="1"/>
</dbReference>
<reference evidence="2" key="2">
    <citation type="submission" date="2020-10" db="EMBL/GenBank/DDBJ databases">
        <title>Mucilaginibacter sp. nov., isolated from soil.</title>
        <authorList>
            <person name="Jeon C.O."/>
        </authorList>
    </citation>
    <scope>NUCLEOTIDE SEQUENCE</scope>
    <source>
        <strain evidence="2">R11</strain>
    </source>
</reference>
<dbReference type="RefSeq" id="WP_166585618.1">
    <property type="nucleotide sequence ID" value="NZ_WWEO01000041.1"/>
</dbReference>
<dbReference type="InterPro" id="IPR036188">
    <property type="entry name" value="FAD/NAD-bd_sf"/>
</dbReference>
<dbReference type="Gene3D" id="3.30.9.10">
    <property type="entry name" value="D-Amino Acid Oxidase, subunit A, domain 2"/>
    <property type="match status" value="1"/>
</dbReference>
<dbReference type="SUPFAM" id="SSF51905">
    <property type="entry name" value="FAD/NAD(P)-binding domain"/>
    <property type="match status" value="1"/>
</dbReference>
<evidence type="ECO:0000313" key="3">
    <source>
        <dbReference type="Proteomes" id="UP000638732"/>
    </source>
</evidence>
<protein>
    <submittedName>
        <fullName evidence="2">FAD-binding monooxygenase</fullName>
    </submittedName>
</protein>
<dbReference type="GO" id="GO:0004497">
    <property type="term" value="F:monooxygenase activity"/>
    <property type="evidence" value="ECO:0007669"/>
    <property type="project" value="UniProtKB-KW"/>
</dbReference>